<feature type="region of interest" description="Disordered" evidence="1">
    <location>
        <begin position="199"/>
        <end position="382"/>
    </location>
</feature>
<dbReference type="EMBL" id="BLXT01000290">
    <property type="protein sequence ID" value="GFN75670.1"/>
    <property type="molecule type" value="Genomic_DNA"/>
</dbReference>
<evidence type="ECO:0000313" key="2">
    <source>
        <dbReference type="EMBL" id="GFN75670.1"/>
    </source>
</evidence>
<dbReference type="PANTHER" id="PTHR15131:SF3">
    <property type="entry name" value="SNRNA-ACTIVATING PROTEIN COMPLEX SUBUNIT 1"/>
    <property type="match status" value="1"/>
</dbReference>
<feature type="region of interest" description="Disordered" evidence="1">
    <location>
        <begin position="816"/>
        <end position="835"/>
    </location>
</feature>
<feature type="compositionally biased region" description="Basic and acidic residues" evidence="1">
    <location>
        <begin position="250"/>
        <end position="260"/>
    </location>
</feature>
<gene>
    <name evidence="2" type="ORF">PoB_000217600</name>
</gene>
<dbReference type="GO" id="GO:0043565">
    <property type="term" value="F:sequence-specific DNA binding"/>
    <property type="evidence" value="ECO:0007669"/>
    <property type="project" value="TreeGrafter"/>
</dbReference>
<feature type="compositionally biased region" description="Polar residues" evidence="1">
    <location>
        <begin position="443"/>
        <end position="466"/>
    </location>
</feature>
<feature type="compositionally biased region" description="Polar residues" evidence="1">
    <location>
        <begin position="227"/>
        <end position="246"/>
    </location>
</feature>
<dbReference type="AlphaFoldDB" id="A0AAV3Y036"/>
<feature type="region of interest" description="Disordered" evidence="1">
    <location>
        <begin position="610"/>
        <end position="642"/>
    </location>
</feature>
<evidence type="ECO:0000256" key="1">
    <source>
        <dbReference type="SAM" id="MobiDB-lite"/>
    </source>
</evidence>
<accession>A0AAV3Y036</accession>
<feature type="compositionally biased region" description="Basic and acidic residues" evidence="1">
    <location>
        <begin position="663"/>
        <end position="683"/>
    </location>
</feature>
<dbReference type="GO" id="GO:0042796">
    <property type="term" value="P:snRNA transcription by RNA polymerase III"/>
    <property type="evidence" value="ECO:0007669"/>
    <property type="project" value="TreeGrafter"/>
</dbReference>
<dbReference type="Proteomes" id="UP000735302">
    <property type="component" value="Unassembled WGS sequence"/>
</dbReference>
<dbReference type="Pfam" id="PF09808">
    <property type="entry name" value="SNAPC1"/>
    <property type="match status" value="1"/>
</dbReference>
<dbReference type="InterPro" id="IPR019188">
    <property type="entry name" value="SNAPC1"/>
</dbReference>
<feature type="region of interest" description="Disordered" evidence="1">
    <location>
        <begin position="545"/>
        <end position="579"/>
    </location>
</feature>
<evidence type="ECO:0000313" key="3">
    <source>
        <dbReference type="Proteomes" id="UP000735302"/>
    </source>
</evidence>
<reference evidence="2 3" key="1">
    <citation type="journal article" date="2021" name="Elife">
        <title>Chloroplast acquisition without the gene transfer in kleptoplastic sea slugs, Plakobranchus ocellatus.</title>
        <authorList>
            <person name="Maeda T."/>
            <person name="Takahashi S."/>
            <person name="Yoshida T."/>
            <person name="Shimamura S."/>
            <person name="Takaki Y."/>
            <person name="Nagai Y."/>
            <person name="Toyoda A."/>
            <person name="Suzuki Y."/>
            <person name="Arimoto A."/>
            <person name="Ishii H."/>
            <person name="Satoh N."/>
            <person name="Nishiyama T."/>
            <person name="Hasebe M."/>
            <person name="Maruyama T."/>
            <person name="Minagawa J."/>
            <person name="Obokata J."/>
            <person name="Shigenobu S."/>
        </authorList>
    </citation>
    <scope>NUCLEOTIDE SEQUENCE [LARGE SCALE GENOMIC DNA]</scope>
</reference>
<feature type="region of interest" description="Disordered" evidence="1">
    <location>
        <begin position="659"/>
        <end position="689"/>
    </location>
</feature>
<feature type="compositionally biased region" description="Acidic residues" evidence="1">
    <location>
        <begin position="318"/>
        <end position="333"/>
    </location>
</feature>
<dbReference type="PANTHER" id="PTHR15131">
    <property type="entry name" value="SMALL NUCLEAR RNA ACTIVATING COMPLEX, POLYPEPTIDE 1"/>
    <property type="match status" value="1"/>
</dbReference>
<feature type="compositionally biased region" description="Basic residues" evidence="1">
    <location>
        <begin position="353"/>
        <end position="364"/>
    </location>
</feature>
<dbReference type="GO" id="GO:0042795">
    <property type="term" value="P:snRNA transcription by RNA polymerase II"/>
    <property type="evidence" value="ECO:0007669"/>
    <property type="project" value="TreeGrafter"/>
</dbReference>
<organism evidence="2 3">
    <name type="scientific">Plakobranchus ocellatus</name>
    <dbReference type="NCBI Taxonomy" id="259542"/>
    <lineage>
        <taxon>Eukaryota</taxon>
        <taxon>Metazoa</taxon>
        <taxon>Spiralia</taxon>
        <taxon>Lophotrochozoa</taxon>
        <taxon>Mollusca</taxon>
        <taxon>Gastropoda</taxon>
        <taxon>Heterobranchia</taxon>
        <taxon>Euthyneura</taxon>
        <taxon>Panpulmonata</taxon>
        <taxon>Sacoglossa</taxon>
        <taxon>Placobranchoidea</taxon>
        <taxon>Plakobranchidae</taxon>
        <taxon>Plakobranchus</taxon>
    </lineage>
</organism>
<protein>
    <submittedName>
        <fullName evidence="2">snRNA-activating protein complex subunit 1</fullName>
    </submittedName>
</protein>
<dbReference type="GO" id="GO:0019185">
    <property type="term" value="C:snRNA-activating protein complex"/>
    <property type="evidence" value="ECO:0007669"/>
    <property type="project" value="TreeGrafter"/>
</dbReference>
<keyword evidence="3" id="KW-1185">Reference proteome</keyword>
<proteinExistence type="predicted"/>
<comment type="caution">
    <text evidence="2">The sequence shown here is derived from an EMBL/GenBank/DDBJ whole genome shotgun (WGS) entry which is preliminary data.</text>
</comment>
<sequence length="940" mass="105910">MSYLCAGRNTDREAREFVEKVLAIAREYFLPPYQFQVRVGGLYLMYAIYQIQPVSPKAKIRLTFQQWDEALNFEQQAKQQSHLDVVYIFNKLIQEQAFQFCFTSQEMGLQPKANESEDAEVDLADEMKEEKCLINKLFNYESLEQLSYLQDQYQKMKVALAGPNATKPDKSLDVVKKELVEDIVLSLQNFKENVANMSKRVGQSSQVEDETDLKTKAENVGSRRQALKNQAYSISPSTKQPRQCHSPSLPEKDLALDRANRAAQRALAKSRHNGLKDSDNGLNEKNARNVSPMRLGSEEISEERKRSSKKSSIPVNSSDDEDLFTDDGSDDEYVPPSTRKKMEKKSCQPKIASRQRHQIKKSRKMTILNDASESNEEKSPKEAITIKNHNALTQLIDSSDSEQSKAGSGFRIARTPIKKYNENSGTIASIKRSRGRPPKYSHTVLSNDSSMQQKQQDCNERVTSSGKNDKSKKCLPTKRLFFDIHSEAEQISVSQKQSCERKANNNVSDDSSDESPPRKKNQTKNMRTASYEFYMAPVSRNAFKGIGNNNPPKAMSHVESKESPKTKSKTAQVVSSENPKTCSTHEVLTVPTAKEFKSNIFFNAVSKNSQTKDTDKSRAIAQPCHHETDKGKRDNSEHVESSKIPVKFKDVLRTNEQLGLQTEKNHSADSKGECRQHDSEVNTKNHPSQGIKKYGFTQVDSSYKIIIAPAASQNYADMGDNATALPLQLKFPKAQLSHTLKGNFQLKDLNLKDQSQITVDTAVQRAPTSKSVVGQNLEKTSTEKLLLSKDATCIPGNKIQSYSQPKSSVGKEIASKAARKNEKSSHGYSDAAYLPPRKRRCPRRKSKYCTNFVEIPDETAQEPSKEPLVQPENLAKAFKNMSTVKKEMPIKSESKPLKAMRLLREKLARESKIKKEEFPMTESPEVLKASKVVLDSVRFI</sequence>
<feature type="compositionally biased region" description="Basic and acidic residues" evidence="1">
    <location>
        <begin position="556"/>
        <end position="565"/>
    </location>
</feature>
<name>A0AAV3Y036_9GAST</name>
<feature type="region of interest" description="Disordered" evidence="1">
    <location>
        <begin position="423"/>
        <end position="472"/>
    </location>
</feature>
<feature type="region of interest" description="Disordered" evidence="1">
    <location>
        <begin position="491"/>
        <end position="528"/>
    </location>
</feature>